<evidence type="ECO:0000313" key="3">
    <source>
        <dbReference type="Proteomes" id="UP000603434"/>
    </source>
</evidence>
<evidence type="ECO:0000313" key="2">
    <source>
        <dbReference type="EMBL" id="MBC8361650.1"/>
    </source>
</evidence>
<evidence type="ECO:0008006" key="4">
    <source>
        <dbReference type="Google" id="ProtNLM"/>
    </source>
</evidence>
<dbReference type="Proteomes" id="UP000603434">
    <property type="component" value="Unassembled WGS sequence"/>
</dbReference>
<gene>
    <name evidence="2" type="ORF">H8E23_09645</name>
</gene>
<evidence type="ECO:0000256" key="1">
    <source>
        <dbReference type="SAM" id="MobiDB-lite"/>
    </source>
</evidence>
<sequence length="100" mass="10890">MAQADKLDRTQPPAGLKRKAAGQTACKKKLPLKELAAGKLAALTASDTVLKIIRRHQKGVGIPTLKAKTGFDDKKIRNIVHRAVKQGKIRRSGRGVYIHS</sequence>
<protein>
    <recommendedName>
        <fullName evidence="4">Replication protein A C-terminal domain-containing protein</fullName>
    </recommendedName>
</protein>
<proteinExistence type="predicted"/>
<comment type="caution">
    <text evidence="2">The sequence shown here is derived from an EMBL/GenBank/DDBJ whole genome shotgun (WGS) entry which is preliminary data.</text>
</comment>
<organism evidence="2 3">
    <name type="scientific">Candidatus Desulfatibia profunda</name>
    <dbReference type="NCBI Taxonomy" id="2841695"/>
    <lineage>
        <taxon>Bacteria</taxon>
        <taxon>Pseudomonadati</taxon>
        <taxon>Thermodesulfobacteriota</taxon>
        <taxon>Desulfobacteria</taxon>
        <taxon>Desulfobacterales</taxon>
        <taxon>Desulfobacterales incertae sedis</taxon>
        <taxon>Candidatus Desulfatibia</taxon>
    </lineage>
</organism>
<accession>A0A8J6NMY7</accession>
<reference evidence="2 3" key="1">
    <citation type="submission" date="2020-08" db="EMBL/GenBank/DDBJ databases">
        <title>Bridging the membrane lipid divide: bacteria of the FCB group superphylum have the potential to synthesize archaeal ether lipids.</title>
        <authorList>
            <person name="Villanueva L."/>
            <person name="Von Meijenfeldt F.A.B."/>
            <person name="Westbye A.B."/>
            <person name="Yadav S."/>
            <person name="Hopmans E.C."/>
            <person name="Dutilh B.E."/>
            <person name="Sinninghe Damste J.S."/>
        </authorList>
    </citation>
    <scope>NUCLEOTIDE SEQUENCE [LARGE SCALE GENOMIC DNA]</scope>
    <source>
        <strain evidence="2">NIOZ-UU30</strain>
    </source>
</reference>
<dbReference type="AlphaFoldDB" id="A0A8J6NMY7"/>
<feature type="region of interest" description="Disordered" evidence="1">
    <location>
        <begin position="1"/>
        <end position="23"/>
    </location>
</feature>
<name>A0A8J6NMY7_9BACT</name>
<dbReference type="EMBL" id="JACNJH010000142">
    <property type="protein sequence ID" value="MBC8361650.1"/>
    <property type="molecule type" value="Genomic_DNA"/>
</dbReference>